<feature type="region of interest" description="Disordered" evidence="1">
    <location>
        <begin position="1"/>
        <end position="26"/>
    </location>
</feature>
<feature type="region of interest" description="Disordered" evidence="1">
    <location>
        <begin position="337"/>
        <end position="368"/>
    </location>
</feature>
<proteinExistence type="predicted"/>
<feature type="domain" description="Mutator-like transposase" evidence="2">
    <location>
        <begin position="777"/>
        <end position="897"/>
    </location>
</feature>
<keyword evidence="4" id="KW-1185">Reference proteome</keyword>
<feature type="compositionally biased region" description="Polar residues" evidence="1">
    <location>
        <begin position="8"/>
        <end position="18"/>
    </location>
</feature>
<sequence length="993" mass="105095">MSACLRQSGDSNPSQMTNDNEEHTIDQLRHSPALCFSPPDIQEPGLNVSGSVSESSTVDEGFPDGLPIYLAEIQMPECTTNNNSNFFAASSTYLTEIFIPDLSIAGLASSPRPPSENAYFVPSAQVINLHQTVPPASGVGNGSFGQQSERTIYRSVSSGPRTPSENAYFVPSAPVINLHQTVPPASGVGNGSFGQQSEEDDSSQSVAAACGPRTPSENAYFVPSAPVINLHQTVPPASGVGNGSFGQQSEEDDSSQSVAAACGPRTPSENAYFVPSAPVINLHQTVPPASGVGNGSFGQQSEEDDSSQSVAAACGPRTPSENAYFVPSAPVINLHQTVPPASGVGNGSFGQQSEEDDSSQSVAAACGPRTPSENAYFVPSAQVINLHQTVPPASGVGNGSFGQQSEEDDSSQSVAAACGPRTPSENAYFVPSAPVINLHQTVPPASGVGNGSFGQQSEEDDSSQSVAAACGPRTPSENAYFVPSAQVINLHQTVPPASGVGNGSFGQQSEEDDSSQSVAAACGPRTPSENAYFVPSAPVINLHQTVPPASGVGNGSFGQQSEEDDSSQSVAAACGPRTPSENAYFVPSAPVINLHQTVPPASGVGNGSFGQQSEEDDSSQNVTGAASGLSSECDISIFSRLGQPIFEVFENETLCAPFGSSGLRSADDYLSQNVADAASGQRSESGDSEFDDVQPLEDVQLDLSPEAKAMTEIYEKYGSMEQCGDLVPKTQRTTDAVGICKPRSYRRVKAADMSTISECVVPKWVDLEGRRIVNIDHYTKVVKGKGLKFTVITTDGDTTTVPKLKNDSDYGEEIRHQLCCNHVMKGTNKKFREVKFPKIIAEICKNNLGRTSRGMRAAMAHCKKASNGTDVEGLRRDIRYALYHGFNIHTYCRTYFCPGKNAPPDESALQLVEELKKLGIWSKLEAIVEGVASKAEFLCLNKTSNLAENCFCTLCKFNVGKRVNTMSRGSYQRRVKLAGLFKNDGHFTRFNSH</sequence>
<feature type="region of interest" description="Disordered" evidence="1">
    <location>
        <begin position="493"/>
        <end position="525"/>
    </location>
</feature>
<evidence type="ECO:0000313" key="4">
    <source>
        <dbReference type="Proteomes" id="UP001562425"/>
    </source>
</evidence>
<dbReference type="AlphaFoldDB" id="A0ABD1CJ69"/>
<feature type="region of interest" description="Disordered" evidence="1">
    <location>
        <begin position="674"/>
        <end position="693"/>
    </location>
</feature>
<dbReference type="Pfam" id="PF20700">
    <property type="entry name" value="Mutator"/>
    <property type="match status" value="1"/>
</dbReference>
<feature type="region of interest" description="Disordered" evidence="1">
    <location>
        <begin position="180"/>
        <end position="213"/>
    </location>
</feature>
<feature type="region of interest" description="Disordered" evidence="1">
    <location>
        <begin position="545"/>
        <end position="577"/>
    </location>
</feature>
<name>A0ABD1CJ69_CULPP</name>
<accession>A0ABD1CJ69</accession>
<organism evidence="3 4">
    <name type="scientific">Culex pipiens pipiens</name>
    <name type="common">Northern house mosquito</name>
    <dbReference type="NCBI Taxonomy" id="38569"/>
    <lineage>
        <taxon>Eukaryota</taxon>
        <taxon>Metazoa</taxon>
        <taxon>Ecdysozoa</taxon>
        <taxon>Arthropoda</taxon>
        <taxon>Hexapoda</taxon>
        <taxon>Insecta</taxon>
        <taxon>Pterygota</taxon>
        <taxon>Neoptera</taxon>
        <taxon>Endopterygota</taxon>
        <taxon>Diptera</taxon>
        <taxon>Nematocera</taxon>
        <taxon>Culicoidea</taxon>
        <taxon>Culicidae</taxon>
        <taxon>Culicinae</taxon>
        <taxon>Culicini</taxon>
        <taxon>Culex</taxon>
        <taxon>Culex</taxon>
    </lineage>
</organism>
<feature type="region of interest" description="Disordered" evidence="1">
    <location>
        <begin position="233"/>
        <end position="265"/>
    </location>
</feature>
<comment type="caution">
    <text evidence="3">The sequence shown here is derived from an EMBL/GenBank/DDBJ whole genome shotgun (WGS) entry which is preliminary data.</text>
</comment>
<dbReference type="Proteomes" id="UP001562425">
    <property type="component" value="Unassembled WGS sequence"/>
</dbReference>
<feature type="region of interest" description="Disordered" evidence="1">
    <location>
        <begin position="596"/>
        <end position="626"/>
    </location>
</feature>
<dbReference type="InterPro" id="IPR049012">
    <property type="entry name" value="Mutator_transp_dom"/>
</dbReference>
<feature type="region of interest" description="Disordered" evidence="1">
    <location>
        <begin position="389"/>
        <end position="421"/>
    </location>
</feature>
<gene>
    <name evidence="3" type="ORF">pipiens_016903</name>
</gene>
<dbReference type="EMBL" id="JBEHCU010011690">
    <property type="protein sequence ID" value="KAL1376422.1"/>
    <property type="molecule type" value="Genomic_DNA"/>
</dbReference>
<evidence type="ECO:0000256" key="1">
    <source>
        <dbReference type="SAM" id="MobiDB-lite"/>
    </source>
</evidence>
<feature type="region of interest" description="Disordered" evidence="1">
    <location>
        <begin position="441"/>
        <end position="472"/>
    </location>
</feature>
<protein>
    <recommendedName>
        <fullName evidence="2">Mutator-like transposase domain-containing protein</fullName>
    </recommendedName>
</protein>
<reference evidence="3 4" key="1">
    <citation type="submission" date="2024-05" db="EMBL/GenBank/DDBJ databases">
        <title>Culex pipiens pipiens assembly and annotation.</title>
        <authorList>
            <person name="Alout H."/>
            <person name="Durand T."/>
        </authorList>
    </citation>
    <scope>NUCLEOTIDE SEQUENCE [LARGE SCALE GENOMIC DNA]</scope>
    <source>
        <strain evidence="3">HA-2024</strain>
        <tissue evidence="3">Whole body</tissue>
    </source>
</reference>
<evidence type="ECO:0000313" key="3">
    <source>
        <dbReference type="EMBL" id="KAL1376422.1"/>
    </source>
</evidence>
<feature type="region of interest" description="Disordered" evidence="1">
    <location>
        <begin position="285"/>
        <end position="317"/>
    </location>
</feature>
<evidence type="ECO:0000259" key="2">
    <source>
        <dbReference type="Pfam" id="PF20700"/>
    </source>
</evidence>